<dbReference type="SUPFAM" id="SSF53955">
    <property type="entry name" value="Lysozyme-like"/>
    <property type="match status" value="1"/>
</dbReference>
<feature type="compositionally biased region" description="Low complexity" evidence="1">
    <location>
        <begin position="45"/>
        <end position="66"/>
    </location>
</feature>
<accession>A0ABV5RX56</accession>
<proteinExistence type="predicted"/>
<dbReference type="CDD" id="cd13399">
    <property type="entry name" value="Slt35-like"/>
    <property type="match status" value="1"/>
</dbReference>
<evidence type="ECO:0000313" key="4">
    <source>
        <dbReference type="EMBL" id="MFB9624006.1"/>
    </source>
</evidence>
<dbReference type="PROSITE" id="PS51257">
    <property type="entry name" value="PROKAR_LIPOPROTEIN"/>
    <property type="match status" value="1"/>
</dbReference>
<evidence type="ECO:0000259" key="3">
    <source>
        <dbReference type="Pfam" id="PF01464"/>
    </source>
</evidence>
<feature type="chain" id="PRO_5046319317" evidence="2">
    <location>
        <begin position="37"/>
        <end position="322"/>
    </location>
</feature>
<dbReference type="Pfam" id="PF01464">
    <property type="entry name" value="SLT"/>
    <property type="match status" value="1"/>
</dbReference>
<dbReference type="InterPro" id="IPR023346">
    <property type="entry name" value="Lysozyme-like_dom_sf"/>
</dbReference>
<dbReference type="InterPro" id="IPR008258">
    <property type="entry name" value="Transglycosylase_SLT_dom_1"/>
</dbReference>
<feature type="region of interest" description="Disordered" evidence="1">
    <location>
        <begin position="33"/>
        <end position="82"/>
    </location>
</feature>
<dbReference type="EMBL" id="JBHMBW010000011">
    <property type="protein sequence ID" value="MFB9624006.1"/>
    <property type="molecule type" value="Genomic_DNA"/>
</dbReference>
<keyword evidence="2" id="KW-0732">Signal</keyword>
<comment type="caution">
    <text evidence="4">The sequence shown here is derived from an EMBL/GenBank/DDBJ whole genome shotgun (WGS) entry which is preliminary data.</text>
</comment>
<feature type="domain" description="Transglycosylase SLT" evidence="3">
    <location>
        <begin position="190"/>
        <end position="281"/>
    </location>
</feature>
<dbReference type="RefSeq" id="WP_344995429.1">
    <property type="nucleotide sequence ID" value="NZ_BAAAXV010000008.1"/>
</dbReference>
<keyword evidence="5" id="KW-1185">Reference proteome</keyword>
<dbReference type="Gene3D" id="1.10.530.10">
    <property type="match status" value="1"/>
</dbReference>
<reference evidence="4 5" key="1">
    <citation type="submission" date="2024-09" db="EMBL/GenBank/DDBJ databases">
        <authorList>
            <person name="Sun Q."/>
            <person name="Mori K."/>
        </authorList>
    </citation>
    <scope>NUCLEOTIDE SEQUENCE [LARGE SCALE GENOMIC DNA]</scope>
    <source>
        <strain evidence="4 5">JCM 3143</strain>
    </source>
</reference>
<evidence type="ECO:0000313" key="5">
    <source>
        <dbReference type="Proteomes" id="UP001589532"/>
    </source>
</evidence>
<feature type="signal peptide" evidence="2">
    <location>
        <begin position="1"/>
        <end position="36"/>
    </location>
</feature>
<gene>
    <name evidence="4" type="ORF">ACFFSA_13050</name>
</gene>
<sequence length="322" mass="34701">MEERQHHQPRPARTTRAVGAVALAALLGAAACGAPAHSSGAAREPLAASTPPVSTAPSTAPSTTTPGGQQASETLPAPDEPIPQDAARLAAALKRNSATLDAAIDAWPKTGKPPRDVELLALHEQRLYRYAARHSKLASQAFARLPAALAAEAKDNTAAIRELLALAHPVKPSATFKVQAPRPAAELLGYFKKAERRFGVEWEVLAAVMFAETKFGRVRSNSYVGAQGPMQFMPGTWKAYGMGGDVRDPRDAVMGAANYLRASGAPRDYQRALHAYNPSQAYVNAILLHARQMKRDPRNYYAYYNWQVFVITTAGERRLTGP</sequence>
<name>A0ABV5RX56_9ACTN</name>
<organism evidence="4 5">
    <name type="scientific">Nonomuraea helvata</name>
    <dbReference type="NCBI Taxonomy" id="37484"/>
    <lineage>
        <taxon>Bacteria</taxon>
        <taxon>Bacillati</taxon>
        <taxon>Actinomycetota</taxon>
        <taxon>Actinomycetes</taxon>
        <taxon>Streptosporangiales</taxon>
        <taxon>Streptosporangiaceae</taxon>
        <taxon>Nonomuraea</taxon>
    </lineage>
</organism>
<protein>
    <submittedName>
        <fullName evidence="4">Lytic transglycosylase domain-containing protein</fullName>
    </submittedName>
</protein>
<evidence type="ECO:0000256" key="1">
    <source>
        <dbReference type="SAM" id="MobiDB-lite"/>
    </source>
</evidence>
<dbReference type="Proteomes" id="UP001589532">
    <property type="component" value="Unassembled WGS sequence"/>
</dbReference>
<evidence type="ECO:0000256" key="2">
    <source>
        <dbReference type="SAM" id="SignalP"/>
    </source>
</evidence>